<keyword evidence="5" id="KW-0010">Activator</keyword>
<keyword evidence="6" id="KW-0804">Transcription</keyword>
<dbReference type="Gene3D" id="1.10.10.60">
    <property type="entry name" value="Homeodomain-like"/>
    <property type="match status" value="1"/>
</dbReference>
<dbReference type="CDD" id="cd00009">
    <property type="entry name" value="AAA"/>
    <property type="match status" value="1"/>
</dbReference>
<dbReference type="PROSITE" id="PS00676">
    <property type="entry name" value="SIGMA54_INTERACT_2"/>
    <property type="match status" value="1"/>
</dbReference>
<dbReference type="AlphaFoldDB" id="A0A7C2NXR3"/>
<dbReference type="InterPro" id="IPR003593">
    <property type="entry name" value="AAA+_ATPase"/>
</dbReference>
<dbReference type="FunFam" id="1.10.8.60:FF:000014">
    <property type="entry name" value="DNA-binding transcriptional regulator NtrC"/>
    <property type="match status" value="1"/>
</dbReference>
<dbReference type="SUPFAM" id="SSF52540">
    <property type="entry name" value="P-loop containing nucleoside triphosphate hydrolases"/>
    <property type="match status" value="1"/>
</dbReference>
<keyword evidence="7" id="KW-0472">Membrane</keyword>
<dbReference type="InterPro" id="IPR009057">
    <property type="entry name" value="Homeodomain-like_sf"/>
</dbReference>
<feature type="transmembrane region" description="Helical" evidence="7">
    <location>
        <begin position="201"/>
        <end position="224"/>
    </location>
</feature>
<evidence type="ECO:0000256" key="6">
    <source>
        <dbReference type="ARBA" id="ARBA00023163"/>
    </source>
</evidence>
<dbReference type="InterPro" id="IPR002078">
    <property type="entry name" value="Sigma_54_int"/>
</dbReference>
<dbReference type="PANTHER" id="PTHR32071">
    <property type="entry name" value="TRANSCRIPTIONAL REGULATORY PROTEIN"/>
    <property type="match status" value="1"/>
</dbReference>
<dbReference type="Pfam" id="PF02954">
    <property type="entry name" value="HTH_8"/>
    <property type="match status" value="1"/>
</dbReference>
<keyword evidence="2" id="KW-0067">ATP-binding</keyword>
<keyword evidence="7" id="KW-0812">Transmembrane</keyword>
<feature type="transmembrane region" description="Helical" evidence="7">
    <location>
        <begin position="356"/>
        <end position="376"/>
    </location>
</feature>
<gene>
    <name evidence="9" type="ORF">ENQ76_07975</name>
</gene>
<protein>
    <submittedName>
        <fullName evidence="9">AAA family ATPase</fullName>
    </submittedName>
</protein>
<feature type="domain" description="Sigma-54 factor interaction" evidence="8">
    <location>
        <begin position="667"/>
        <end position="896"/>
    </location>
</feature>
<evidence type="ECO:0000259" key="8">
    <source>
        <dbReference type="PROSITE" id="PS50045"/>
    </source>
</evidence>
<dbReference type="PRINTS" id="PR01590">
    <property type="entry name" value="HTHFIS"/>
</dbReference>
<keyword evidence="4" id="KW-0238">DNA-binding</keyword>
<feature type="transmembrane region" description="Helical" evidence="7">
    <location>
        <begin position="426"/>
        <end position="446"/>
    </location>
</feature>
<dbReference type="PROSITE" id="PS00688">
    <property type="entry name" value="SIGMA54_INTERACT_3"/>
    <property type="match status" value="1"/>
</dbReference>
<reference evidence="9" key="1">
    <citation type="journal article" date="2020" name="mSystems">
        <title>Genome- and Community-Level Interaction Insights into Carbon Utilization and Element Cycling Functions of Hydrothermarchaeota in Hydrothermal Sediment.</title>
        <authorList>
            <person name="Zhou Z."/>
            <person name="Liu Y."/>
            <person name="Xu W."/>
            <person name="Pan J."/>
            <person name="Luo Z.H."/>
            <person name="Li M."/>
        </authorList>
    </citation>
    <scope>NUCLEOTIDE SEQUENCE [LARGE SCALE GENOMIC DNA]</scope>
    <source>
        <strain evidence="9">SpSt-339</strain>
    </source>
</reference>
<dbReference type="SUPFAM" id="SSF46689">
    <property type="entry name" value="Homeodomain-like"/>
    <property type="match status" value="1"/>
</dbReference>
<feature type="transmembrane region" description="Helical" evidence="7">
    <location>
        <begin position="287"/>
        <end position="312"/>
    </location>
</feature>
<dbReference type="PROSITE" id="PS00675">
    <property type="entry name" value="SIGMA54_INTERACT_1"/>
    <property type="match status" value="1"/>
</dbReference>
<evidence type="ECO:0000256" key="1">
    <source>
        <dbReference type="ARBA" id="ARBA00022741"/>
    </source>
</evidence>
<dbReference type="GO" id="GO:0005524">
    <property type="term" value="F:ATP binding"/>
    <property type="evidence" value="ECO:0007669"/>
    <property type="project" value="UniProtKB-KW"/>
</dbReference>
<keyword evidence="1" id="KW-0547">Nucleotide-binding</keyword>
<dbReference type="InterPro" id="IPR025662">
    <property type="entry name" value="Sigma_54_int_dom_ATP-bd_1"/>
</dbReference>
<dbReference type="InterPro" id="IPR058031">
    <property type="entry name" value="AAA_lid_NorR"/>
</dbReference>
<evidence type="ECO:0000256" key="5">
    <source>
        <dbReference type="ARBA" id="ARBA00023159"/>
    </source>
</evidence>
<dbReference type="SMART" id="SM00382">
    <property type="entry name" value="AAA"/>
    <property type="match status" value="1"/>
</dbReference>
<name>A0A7C2NXR3_9PLAN</name>
<organism evidence="9">
    <name type="scientific">Schlesneria paludicola</name>
    <dbReference type="NCBI Taxonomy" id="360056"/>
    <lineage>
        <taxon>Bacteria</taxon>
        <taxon>Pseudomonadati</taxon>
        <taxon>Planctomycetota</taxon>
        <taxon>Planctomycetia</taxon>
        <taxon>Planctomycetales</taxon>
        <taxon>Planctomycetaceae</taxon>
        <taxon>Schlesneria</taxon>
    </lineage>
</organism>
<feature type="transmembrane region" description="Helical" evidence="7">
    <location>
        <begin position="143"/>
        <end position="163"/>
    </location>
</feature>
<keyword evidence="7" id="KW-1133">Transmembrane helix</keyword>
<dbReference type="Gene3D" id="1.10.8.60">
    <property type="match status" value="1"/>
</dbReference>
<dbReference type="InterPro" id="IPR027417">
    <property type="entry name" value="P-loop_NTPase"/>
</dbReference>
<dbReference type="InterPro" id="IPR025943">
    <property type="entry name" value="Sigma_54_int_dom_ATP-bd_2"/>
</dbReference>
<dbReference type="Pfam" id="PF00158">
    <property type="entry name" value="Sigma54_activat"/>
    <property type="match status" value="1"/>
</dbReference>
<dbReference type="PROSITE" id="PS50045">
    <property type="entry name" value="SIGMA54_INTERACT_4"/>
    <property type="match status" value="1"/>
</dbReference>
<feature type="transmembrane region" description="Helical" evidence="7">
    <location>
        <begin position="175"/>
        <end position="195"/>
    </location>
</feature>
<feature type="transmembrane region" description="Helical" evidence="7">
    <location>
        <begin position="236"/>
        <end position="262"/>
    </location>
</feature>
<dbReference type="InterPro" id="IPR029016">
    <property type="entry name" value="GAF-like_dom_sf"/>
</dbReference>
<dbReference type="FunFam" id="3.40.50.300:FF:000006">
    <property type="entry name" value="DNA-binding transcriptional regulator NtrC"/>
    <property type="match status" value="1"/>
</dbReference>
<dbReference type="Pfam" id="PF25601">
    <property type="entry name" value="AAA_lid_14"/>
    <property type="match status" value="1"/>
</dbReference>
<evidence type="ECO:0000256" key="7">
    <source>
        <dbReference type="SAM" id="Phobius"/>
    </source>
</evidence>
<evidence type="ECO:0000313" key="9">
    <source>
        <dbReference type="EMBL" id="HEN15389.1"/>
    </source>
</evidence>
<feature type="transmembrane region" description="Helical" evidence="7">
    <location>
        <begin position="396"/>
        <end position="414"/>
    </location>
</feature>
<proteinExistence type="predicted"/>
<evidence type="ECO:0000256" key="4">
    <source>
        <dbReference type="ARBA" id="ARBA00023125"/>
    </source>
</evidence>
<dbReference type="InterPro" id="IPR025944">
    <property type="entry name" value="Sigma_54_int_dom_CS"/>
</dbReference>
<dbReference type="Gene3D" id="3.30.450.40">
    <property type="match status" value="1"/>
</dbReference>
<dbReference type="GO" id="GO:0006355">
    <property type="term" value="P:regulation of DNA-templated transcription"/>
    <property type="evidence" value="ECO:0007669"/>
    <property type="project" value="InterPro"/>
</dbReference>
<comment type="caution">
    <text evidence="9">The sequence shown here is derived from an EMBL/GenBank/DDBJ whole genome shotgun (WGS) entry which is preliminary data.</text>
</comment>
<sequence length="993" mass="109484">MLVNQGSPYRWYLSIAGVGVVAYCLAVLFVVATSADLGLRWLLVDREATSAPRGLAASQGVIIRQSSAVVAEGRSPGNGDRLLRIDQQPIATALDAARAVLNLSRAPAHAPGRTWVEVEYLAGDSLRPERVRVAVQPAPLTDVGLTVVWFLLELCIFAVGAVACWRRPFDRPAQLFFGMCIVTLGAFVGGFHWWILAGSLWLSLPFVICAVLVPVVTLHFFLVYPRPKPWLQRWPVLGPAALYALPLVVMAGFVFAEFAVWWRWDSESTIASVERTLRWLRWLRDGIYLYLLIAAAYFGATLVSLLHSVVTTRNVLERRQVTSILWAGLVAAGCIGYTLILAYWDRVSFALGGARIPMFLASLVFMLAYAVSIVRYKLMLSDEWVGRGFRTELMRLGSAVACGAAAVAVGVLAGRSTSHLTGWQTGLASVVLLVLTTGLLFGRDLWQRWIERRLFREKYRLEKALQRINRSVGQLADPQFLSERTLSACRDVLQAAWAGLYLRDRHADGVFRLSAMEGEATALPLEWSAPREFLDALGAEAVIGSLYPDRQSPALKLGLDALSADIVQLLEIDGEPAGLIAVGPKQAGGLYSPEDGTFLTALTQVTGVALHCVRVHQDLTSLNEQLRLKVDRIAQQKQQILLLQQELAASRTPPAVTTESEFRRNAIKGSSPALKRVLETARKAAATEATVLLRGESGTGKELFARAIHDNSPRRNGPLITVHCAALATGLLESELFGHVRGAFTGATADRPGRFELAQGGTLFLDEVGEISLETQVKLLRALQQKEIEPVGGRQTIRVDVRLVAATHRDLEAMIAQGRFREDLYYRLNVISIHLPPLRDRTDDLYELAVEFLKRASERCDKQVVDFEDTAWETLLRYPWPGNIRELENVIERAVVMAEGNVITVGDLPAGLGETPESAPPVRRVTLSRRARRSGQHTETAVADWRRLDADEERRLLLSALDQADGNKAQAAKLLGLPRSTFFSKLKKYGLAE</sequence>
<feature type="transmembrane region" description="Helical" evidence="7">
    <location>
        <begin position="324"/>
        <end position="344"/>
    </location>
</feature>
<dbReference type="SUPFAM" id="SSF55781">
    <property type="entry name" value="GAF domain-like"/>
    <property type="match status" value="1"/>
</dbReference>
<evidence type="ECO:0000256" key="2">
    <source>
        <dbReference type="ARBA" id="ARBA00022840"/>
    </source>
</evidence>
<dbReference type="InterPro" id="IPR002197">
    <property type="entry name" value="HTH_Fis"/>
</dbReference>
<feature type="transmembrane region" description="Helical" evidence="7">
    <location>
        <begin position="12"/>
        <end position="32"/>
    </location>
</feature>
<accession>A0A7C2NXR3</accession>
<dbReference type="Gene3D" id="3.40.50.300">
    <property type="entry name" value="P-loop containing nucleotide triphosphate hydrolases"/>
    <property type="match status" value="1"/>
</dbReference>
<dbReference type="GO" id="GO:0043565">
    <property type="term" value="F:sequence-specific DNA binding"/>
    <property type="evidence" value="ECO:0007669"/>
    <property type="project" value="InterPro"/>
</dbReference>
<keyword evidence="3" id="KW-0805">Transcription regulation</keyword>
<dbReference type="EMBL" id="DSOK01000232">
    <property type="protein sequence ID" value="HEN15389.1"/>
    <property type="molecule type" value="Genomic_DNA"/>
</dbReference>
<evidence type="ECO:0000256" key="3">
    <source>
        <dbReference type="ARBA" id="ARBA00023015"/>
    </source>
</evidence>